<dbReference type="EMBL" id="MK072245">
    <property type="protein sequence ID" value="AYV80573.1"/>
    <property type="molecule type" value="Genomic_DNA"/>
</dbReference>
<proteinExistence type="predicted"/>
<name>A0A3G5A426_9VIRU</name>
<reference evidence="1" key="1">
    <citation type="submission" date="2018-10" db="EMBL/GenBank/DDBJ databases">
        <title>Hidden diversity of soil giant viruses.</title>
        <authorList>
            <person name="Schulz F."/>
            <person name="Alteio L."/>
            <person name="Goudeau D."/>
            <person name="Ryan E.M."/>
            <person name="Malmstrom R.R."/>
            <person name="Blanchard J."/>
            <person name="Woyke T."/>
        </authorList>
    </citation>
    <scope>NUCLEOTIDE SEQUENCE</scope>
    <source>
        <strain evidence="1">HAV1</strain>
    </source>
</reference>
<organism evidence="1">
    <name type="scientific">Harvfovirus sp</name>
    <dbReference type="NCBI Taxonomy" id="2487768"/>
    <lineage>
        <taxon>Viruses</taxon>
        <taxon>Varidnaviria</taxon>
        <taxon>Bamfordvirae</taxon>
        <taxon>Nucleocytoviricota</taxon>
        <taxon>Megaviricetes</taxon>
        <taxon>Imitervirales</taxon>
        <taxon>Mimiviridae</taxon>
        <taxon>Klosneuvirinae</taxon>
    </lineage>
</organism>
<protein>
    <submittedName>
        <fullName evidence="1">Uncharacterized protein</fullName>
    </submittedName>
</protein>
<gene>
    <name evidence="1" type="ORF">Harvfovirus3_18</name>
</gene>
<sequence>MYHQKYLGARVDKAVVYYIHDNGGRPFRIEIYEDMDPKIIKVYKKNDSEPILTYAPKKIFIGKSL</sequence>
<evidence type="ECO:0000313" key="1">
    <source>
        <dbReference type="EMBL" id="AYV80573.1"/>
    </source>
</evidence>
<accession>A0A3G5A426</accession>